<keyword evidence="1" id="KW-0472">Membrane</keyword>
<protein>
    <submittedName>
        <fullName evidence="3">ABC-type spermidine/putrescine transport system permease subunit II</fullName>
    </submittedName>
</protein>
<keyword evidence="4" id="KW-1185">Reference proteome</keyword>
<feature type="chain" id="PRO_5047065222" evidence="2">
    <location>
        <begin position="23"/>
        <end position="99"/>
    </location>
</feature>
<name>A0ABV2QSA8_9MICO</name>
<gene>
    <name evidence="3" type="ORF">ABIE21_003441</name>
</gene>
<feature type="transmembrane region" description="Helical" evidence="1">
    <location>
        <begin position="69"/>
        <end position="87"/>
    </location>
</feature>
<evidence type="ECO:0000256" key="2">
    <source>
        <dbReference type="SAM" id="SignalP"/>
    </source>
</evidence>
<dbReference type="EMBL" id="JBEPSJ010000005">
    <property type="protein sequence ID" value="MET4583910.1"/>
    <property type="molecule type" value="Genomic_DNA"/>
</dbReference>
<dbReference type="RefSeq" id="WP_354026075.1">
    <property type="nucleotide sequence ID" value="NZ_JBEPSJ010000005.1"/>
</dbReference>
<keyword evidence="1" id="KW-0812">Transmembrane</keyword>
<organism evidence="3 4">
    <name type="scientific">Conyzicola nivalis</name>
    <dbReference type="NCBI Taxonomy" id="1477021"/>
    <lineage>
        <taxon>Bacteria</taxon>
        <taxon>Bacillati</taxon>
        <taxon>Actinomycetota</taxon>
        <taxon>Actinomycetes</taxon>
        <taxon>Micrococcales</taxon>
        <taxon>Microbacteriaceae</taxon>
        <taxon>Conyzicola</taxon>
    </lineage>
</organism>
<dbReference type="Proteomes" id="UP001549257">
    <property type="component" value="Unassembled WGS sequence"/>
</dbReference>
<keyword evidence="2" id="KW-0732">Signal</keyword>
<evidence type="ECO:0000313" key="3">
    <source>
        <dbReference type="EMBL" id="MET4583910.1"/>
    </source>
</evidence>
<sequence length="99" mass="10523">MTSTLIGFAVLAVSLAFGLASAAWFSAANPGERLPYSARPAHNPMGAIVLRAVGVGISIFAVQFTQPQFGYWSVLFVLIVIALPLVITRAHNRRVLGEA</sequence>
<feature type="signal peptide" evidence="2">
    <location>
        <begin position="1"/>
        <end position="22"/>
    </location>
</feature>
<accession>A0ABV2QSA8</accession>
<reference evidence="3 4" key="1">
    <citation type="submission" date="2024-06" db="EMBL/GenBank/DDBJ databases">
        <title>Sorghum-associated microbial communities from plants grown in Nebraska, USA.</title>
        <authorList>
            <person name="Schachtman D."/>
        </authorList>
    </citation>
    <scope>NUCLEOTIDE SEQUENCE [LARGE SCALE GENOMIC DNA]</scope>
    <source>
        <strain evidence="3 4">2857</strain>
    </source>
</reference>
<feature type="transmembrane region" description="Helical" evidence="1">
    <location>
        <begin position="46"/>
        <end position="62"/>
    </location>
</feature>
<comment type="caution">
    <text evidence="3">The sequence shown here is derived from an EMBL/GenBank/DDBJ whole genome shotgun (WGS) entry which is preliminary data.</text>
</comment>
<evidence type="ECO:0000256" key="1">
    <source>
        <dbReference type="SAM" id="Phobius"/>
    </source>
</evidence>
<keyword evidence="1" id="KW-1133">Transmembrane helix</keyword>
<evidence type="ECO:0000313" key="4">
    <source>
        <dbReference type="Proteomes" id="UP001549257"/>
    </source>
</evidence>
<proteinExistence type="predicted"/>